<evidence type="ECO:0000256" key="1">
    <source>
        <dbReference type="SAM" id="MobiDB-lite"/>
    </source>
</evidence>
<proteinExistence type="predicted"/>
<comment type="caution">
    <text evidence="2">The sequence shown here is derived from an EMBL/GenBank/DDBJ whole genome shotgun (WGS) entry which is preliminary data.</text>
</comment>
<organism evidence="2 3">
    <name type="scientific">Kribbella sancticallisti</name>
    <dbReference type="NCBI Taxonomy" id="460087"/>
    <lineage>
        <taxon>Bacteria</taxon>
        <taxon>Bacillati</taxon>
        <taxon>Actinomycetota</taxon>
        <taxon>Actinomycetes</taxon>
        <taxon>Propionibacteriales</taxon>
        <taxon>Kribbellaceae</taxon>
        <taxon>Kribbella</taxon>
    </lineage>
</organism>
<reference evidence="2 3" key="1">
    <citation type="journal article" date="2019" name="Int. J. Syst. Evol. Microbiol.">
        <title>The Global Catalogue of Microorganisms (GCM) 10K type strain sequencing project: providing services to taxonomists for standard genome sequencing and annotation.</title>
        <authorList>
            <consortium name="The Broad Institute Genomics Platform"/>
            <consortium name="The Broad Institute Genome Sequencing Center for Infectious Disease"/>
            <person name="Wu L."/>
            <person name="Ma J."/>
        </authorList>
    </citation>
    <scope>NUCLEOTIDE SEQUENCE [LARGE SCALE GENOMIC DNA]</scope>
    <source>
        <strain evidence="2 3">JCM 14969</strain>
    </source>
</reference>
<evidence type="ECO:0000313" key="3">
    <source>
        <dbReference type="Proteomes" id="UP001500393"/>
    </source>
</evidence>
<evidence type="ECO:0000313" key="2">
    <source>
        <dbReference type="EMBL" id="GAA1616972.1"/>
    </source>
</evidence>
<keyword evidence="3" id="KW-1185">Reference proteome</keyword>
<name>A0ABN2ETN7_9ACTN</name>
<evidence type="ECO:0008006" key="4">
    <source>
        <dbReference type="Google" id="ProtNLM"/>
    </source>
</evidence>
<dbReference type="RefSeq" id="WP_344222348.1">
    <property type="nucleotide sequence ID" value="NZ_BAAAOS010000066.1"/>
</dbReference>
<gene>
    <name evidence="2" type="ORF">GCM10009789_83760</name>
</gene>
<accession>A0ABN2ETN7</accession>
<sequence length="99" mass="11422">MTNTLTLAERQRPPLRRRPPEQRFNDVDQLVQQVKASHSPMVWIRWRTVLGPYLEQFVLIDLATTIGAAGDHLVVRRTGQDRAHCIPLTLLESITREEP</sequence>
<dbReference type="Proteomes" id="UP001500393">
    <property type="component" value="Unassembled WGS sequence"/>
</dbReference>
<feature type="region of interest" description="Disordered" evidence="1">
    <location>
        <begin position="1"/>
        <end position="23"/>
    </location>
</feature>
<dbReference type="EMBL" id="BAAAOS010000066">
    <property type="protein sequence ID" value="GAA1616972.1"/>
    <property type="molecule type" value="Genomic_DNA"/>
</dbReference>
<protein>
    <recommendedName>
        <fullName evidence="4">DUF304 domain-containing protein</fullName>
    </recommendedName>
</protein>